<gene>
    <name evidence="1" type="ORF">BN000_00147</name>
</gene>
<organism evidence="1 2">
    <name type="scientific">Mycobacterium europaeum</name>
    <dbReference type="NCBI Taxonomy" id="761804"/>
    <lineage>
        <taxon>Bacteria</taxon>
        <taxon>Bacillati</taxon>
        <taxon>Actinomycetota</taxon>
        <taxon>Actinomycetes</taxon>
        <taxon>Mycobacteriales</taxon>
        <taxon>Mycobacteriaceae</taxon>
        <taxon>Mycobacterium</taxon>
        <taxon>Mycobacterium simiae complex</taxon>
    </lineage>
</organism>
<keyword evidence="2" id="KW-1185">Reference proteome</keyword>
<proteinExistence type="predicted"/>
<dbReference type="AlphaFoldDB" id="A0A0U1CWA1"/>
<protein>
    <submittedName>
        <fullName evidence="1">Uncharacterized protein</fullName>
    </submittedName>
</protein>
<evidence type="ECO:0000313" key="1">
    <source>
        <dbReference type="EMBL" id="CQD02129.1"/>
    </source>
</evidence>
<reference evidence="2" key="1">
    <citation type="submission" date="2015-03" db="EMBL/GenBank/DDBJ databases">
        <authorList>
            <person name="Urmite Genomes"/>
        </authorList>
    </citation>
    <scope>NUCLEOTIDE SEQUENCE [LARGE SCALE GENOMIC DNA]</scope>
    <source>
        <strain evidence="2">CSUR P1344</strain>
    </source>
</reference>
<accession>A0A0U1CWA1</accession>
<sequence>MPTKSILRHVHVETPRTNHPRKCAAHRSGKSAHLILSGDTHLVVVEGDTTFRYCRETAAEVLDRAQSQLDDLRQQLGI</sequence>
<dbReference type="EMBL" id="CTEC01000001">
    <property type="protein sequence ID" value="CQD02129.1"/>
    <property type="molecule type" value="Genomic_DNA"/>
</dbReference>
<evidence type="ECO:0000313" key="2">
    <source>
        <dbReference type="Proteomes" id="UP000199601"/>
    </source>
</evidence>
<dbReference type="Proteomes" id="UP000199601">
    <property type="component" value="Unassembled WGS sequence"/>
</dbReference>
<name>A0A0U1CWA1_9MYCO</name>